<feature type="transmembrane region" description="Helical" evidence="6">
    <location>
        <begin position="89"/>
        <end position="113"/>
    </location>
</feature>
<dbReference type="GO" id="GO:0005886">
    <property type="term" value="C:plasma membrane"/>
    <property type="evidence" value="ECO:0007669"/>
    <property type="project" value="UniProtKB-SubCell"/>
</dbReference>
<dbReference type="PANTHER" id="PTHR30177:SF33">
    <property type="entry name" value="POSSIBLE OSMOPROTECTANT (GLYCINE BETAINE_CARNITINE_CHOLINE_L-PROLINE) TRANSPORT INTEGRAL MEMBRANE PROTEIN ABC TRANSPORTER PROZ"/>
    <property type="match status" value="1"/>
</dbReference>
<keyword evidence="4 6" id="KW-1133">Transmembrane helix</keyword>
<sequence>MIDYLTDPAHWTGKDGIWMLLAEHLLYSFIALIVACAIAIPLGLYIGYTRKGQFLVAGLANALRALPTVGLLILMVMIISPFFASRLAFVIPSLIVLVLLAVPPILTSTYAGIMAVDASAVDAAKGMGFRPMRVLTQVQIPCATPLILSGIRSSLLQIISTATVAAYISLGGLGRLLIDGRAQNDYGQMAAGAVLVAALALVFELGLGYLTKRVVSPGLSRRTVKERRRETVGVPVPA</sequence>
<keyword evidence="5 6" id="KW-0472">Membrane</keyword>
<dbReference type="CDD" id="cd06261">
    <property type="entry name" value="TM_PBP2"/>
    <property type="match status" value="1"/>
</dbReference>
<dbReference type="GO" id="GO:0055085">
    <property type="term" value="P:transmembrane transport"/>
    <property type="evidence" value="ECO:0007669"/>
    <property type="project" value="InterPro"/>
</dbReference>
<keyword evidence="3 6" id="KW-0812">Transmembrane</keyword>
<feature type="domain" description="ABC transmembrane type-1" evidence="7">
    <location>
        <begin position="21"/>
        <end position="207"/>
    </location>
</feature>
<gene>
    <name evidence="8" type="ORF">FHX76_001071</name>
</gene>
<evidence type="ECO:0000256" key="1">
    <source>
        <dbReference type="ARBA" id="ARBA00004141"/>
    </source>
</evidence>
<feature type="transmembrane region" description="Helical" evidence="6">
    <location>
        <begin position="25"/>
        <end position="47"/>
    </location>
</feature>
<organism evidence="8 9">
    <name type="scientific">Lysinibacter cavernae</name>
    <dbReference type="NCBI Taxonomy" id="1640652"/>
    <lineage>
        <taxon>Bacteria</taxon>
        <taxon>Bacillati</taxon>
        <taxon>Actinomycetota</taxon>
        <taxon>Actinomycetes</taxon>
        <taxon>Micrococcales</taxon>
        <taxon>Microbacteriaceae</taxon>
        <taxon>Lysinibacter</taxon>
    </lineage>
</organism>
<dbReference type="PANTHER" id="PTHR30177">
    <property type="entry name" value="GLYCINE BETAINE/L-PROLINE TRANSPORT SYSTEM PERMEASE PROTEIN PROW"/>
    <property type="match status" value="1"/>
</dbReference>
<evidence type="ECO:0000256" key="5">
    <source>
        <dbReference type="ARBA" id="ARBA00023136"/>
    </source>
</evidence>
<feature type="transmembrane region" description="Helical" evidence="6">
    <location>
        <begin position="158"/>
        <end position="178"/>
    </location>
</feature>
<keyword evidence="9" id="KW-1185">Reference proteome</keyword>
<dbReference type="RefSeq" id="WP_167148624.1">
    <property type="nucleotide sequence ID" value="NZ_JAAMOX010000001.1"/>
</dbReference>
<comment type="subcellular location">
    <subcellularLocation>
        <location evidence="6">Cell membrane</location>
        <topology evidence="6">Multi-pass membrane protein</topology>
    </subcellularLocation>
    <subcellularLocation>
        <location evidence="1">Membrane</location>
        <topology evidence="1">Multi-pass membrane protein</topology>
    </subcellularLocation>
</comment>
<evidence type="ECO:0000313" key="8">
    <source>
        <dbReference type="EMBL" id="NIH53203.1"/>
    </source>
</evidence>
<reference evidence="8 9" key="1">
    <citation type="submission" date="2020-02" db="EMBL/GenBank/DDBJ databases">
        <title>Sequencing the genomes of 1000 actinobacteria strains.</title>
        <authorList>
            <person name="Klenk H.-P."/>
        </authorList>
    </citation>
    <scope>NUCLEOTIDE SEQUENCE [LARGE SCALE GENOMIC DNA]</scope>
    <source>
        <strain evidence="8 9">DSM 27960</strain>
    </source>
</reference>
<dbReference type="EMBL" id="JAAMOX010000001">
    <property type="protein sequence ID" value="NIH53203.1"/>
    <property type="molecule type" value="Genomic_DNA"/>
</dbReference>
<feature type="transmembrane region" description="Helical" evidence="6">
    <location>
        <begin position="190"/>
        <end position="210"/>
    </location>
</feature>
<dbReference type="GO" id="GO:0031460">
    <property type="term" value="P:glycine betaine transport"/>
    <property type="evidence" value="ECO:0007669"/>
    <property type="project" value="TreeGrafter"/>
</dbReference>
<evidence type="ECO:0000259" key="7">
    <source>
        <dbReference type="PROSITE" id="PS50928"/>
    </source>
</evidence>
<evidence type="ECO:0000313" key="9">
    <source>
        <dbReference type="Proteomes" id="UP000541033"/>
    </source>
</evidence>
<comment type="similarity">
    <text evidence="6">Belongs to the binding-protein-dependent transport system permease family.</text>
</comment>
<protein>
    <submittedName>
        <fullName evidence="8">Osmoprotectant transport system permease protein</fullName>
    </submittedName>
</protein>
<dbReference type="AlphaFoldDB" id="A0A7X5R099"/>
<dbReference type="SUPFAM" id="SSF161098">
    <property type="entry name" value="MetI-like"/>
    <property type="match status" value="1"/>
</dbReference>
<dbReference type="InterPro" id="IPR051204">
    <property type="entry name" value="ABC_transp_perm/SBD"/>
</dbReference>
<dbReference type="Pfam" id="PF00528">
    <property type="entry name" value="BPD_transp_1"/>
    <property type="match status" value="1"/>
</dbReference>
<evidence type="ECO:0000256" key="6">
    <source>
        <dbReference type="RuleBase" id="RU363032"/>
    </source>
</evidence>
<proteinExistence type="inferred from homology"/>
<accession>A0A7X5R099</accession>
<evidence type="ECO:0000256" key="3">
    <source>
        <dbReference type="ARBA" id="ARBA00022692"/>
    </source>
</evidence>
<dbReference type="InterPro" id="IPR000515">
    <property type="entry name" value="MetI-like"/>
</dbReference>
<name>A0A7X5R099_9MICO</name>
<evidence type="ECO:0000256" key="4">
    <source>
        <dbReference type="ARBA" id="ARBA00022989"/>
    </source>
</evidence>
<comment type="caution">
    <text evidence="8">The sequence shown here is derived from an EMBL/GenBank/DDBJ whole genome shotgun (WGS) entry which is preliminary data.</text>
</comment>
<evidence type="ECO:0000256" key="2">
    <source>
        <dbReference type="ARBA" id="ARBA00022448"/>
    </source>
</evidence>
<keyword evidence="2 6" id="KW-0813">Transport</keyword>
<dbReference type="InterPro" id="IPR035906">
    <property type="entry name" value="MetI-like_sf"/>
</dbReference>
<dbReference type="Proteomes" id="UP000541033">
    <property type="component" value="Unassembled WGS sequence"/>
</dbReference>
<feature type="transmembrane region" description="Helical" evidence="6">
    <location>
        <begin position="54"/>
        <end position="83"/>
    </location>
</feature>
<dbReference type="Gene3D" id="1.10.3720.10">
    <property type="entry name" value="MetI-like"/>
    <property type="match status" value="1"/>
</dbReference>
<dbReference type="PROSITE" id="PS50928">
    <property type="entry name" value="ABC_TM1"/>
    <property type="match status" value="1"/>
</dbReference>